<keyword evidence="4" id="KW-0391">Immunity</keyword>
<dbReference type="OrthoDB" id="9941225at2759"/>
<keyword evidence="6" id="KW-0675">Receptor</keyword>
<organism evidence="9 10">
    <name type="scientific">Leptobrachium leishanense</name>
    <name type="common">Leishan spiny toad</name>
    <dbReference type="NCBI Taxonomy" id="445787"/>
    <lineage>
        <taxon>Eukaryota</taxon>
        <taxon>Metazoa</taxon>
        <taxon>Chordata</taxon>
        <taxon>Craniata</taxon>
        <taxon>Vertebrata</taxon>
        <taxon>Euteleostomi</taxon>
        <taxon>Amphibia</taxon>
        <taxon>Batrachia</taxon>
        <taxon>Anura</taxon>
        <taxon>Pelobatoidea</taxon>
        <taxon>Megophryidae</taxon>
        <taxon>Leptobrachium</taxon>
    </lineage>
</organism>
<reference evidence="9" key="1">
    <citation type="submission" date="2025-08" db="UniProtKB">
        <authorList>
            <consortium name="Ensembl"/>
        </authorList>
    </citation>
    <scope>IDENTIFICATION</scope>
</reference>
<dbReference type="GeneTree" id="ENSGT00390000018208"/>
<keyword evidence="7" id="KW-0812">Transmembrane</keyword>
<dbReference type="Proteomes" id="UP000694569">
    <property type="component" value="Unplaced"/>
</dbReference>
<dbReference type="GO" id="GO:0042105">
    <property type="term" value="C:alpha-beta T cell receptor complex"/>
    <property type="evidence" value="ECO:0007669"/>
    <property type="project" value="TreeGrafter"/>
</dbReference>
<keyword evidence="10" id="KW-1185">Reference proteome</keyword>
<keyword evidence="8" id="KW-0732">Signal</keyword>
<keyword evidence="2" id="KW-1003">Cell membrane</keyword>
<dbReference type="GO" id="GO:0002250">
    <property type="term" value="P:adaptive immune response"/>
    <property type="evidence" value="ECO:0007669"/>
    <property type="project" value="UniProtKB-KW"/>
</dbReference>
<dbReference type="InterPro" id="IPR024128">
    <property type="entry name" value="T-cell_CD3_zeta"/>
</dbReference>
<dbReference type="PANTHER" id="PTHR10035:SF2">
    <property type="entry name" value="T-CELL SURFACE GLYCOPROTEIN CD3 ZETA CHAIN"/>
    <property type="match status" value="1"/>
</dbReference>
<evidence type="ECO:0000256" key="4">
    <source>
        <dbReference type="ARBA" id="ARBA00022859"/>
    </source>
</evidence>
<dbReference type="InterPro" id="IPR021663">
    <property type="entry name" value="CD3_zeta/IgE_Fc_rcpt_gamma"/>
</dbReference>
<evidence type="ECO:0000256" key="3">
    <source>
        <dbReference type="ARBA" id="ARBA00022553"/>
    </source>
</evidence>
<evidence type="ECO:0000256" key="5">
    <source>
        <dbReference type="ARBA" id="ARBA00023130"/>
    </source>
</evidence>
<proteinExistence type="predicted"/>
<sequence>MKSKWISLSAFLISQVLVTEVQAMAFADPKLCYLLDGILFLYAVIVTAMFFKEKLSQHSSSNSEKLQAQQEDGTYNVVDRSKLNKPYEELKRRDVEKGERSKAGKDAVYSGIQMDKLNEPYSGLNIKPEVSRKEHARVVPCPGRFVAAGTPGLVLF</sequence>
<protein>
    <submittedName>
        <fullName evidence="9">CD247 molecule</fullName>
    </submittedName>
</protein>
<evidence type="ECO:0000256" key="2">
    <source>
        <dbReference type="ARBA" id="ARBA00022475"/>
    </source>
</evidence>
<keyword evidence="3" id="KW-0597">Phosphoprotein</keyword>
<feature type="signal peptide" evidence="8">
    <location>
        <begin position="1"/>
        <end position="23"/>
    </location>
</feature>
<dbReference type="Ensembl" id="ENSLLET00000000479.1">
    <property type="protein sequence ID" value="ENSLLEP00000000457.1"/>
    <property type="gene ID" value="ENSLLEG00000000307.1"/>
</dbReference>
<evidence type="ECO:0000256" key="6">
    <source>
        <dbReference type="ARBA" id="ARBA00023170"/>
    </source>
</evidence>
<reference evidence="9" key="2">
    <citation type="submission" date="2025-09" db="UniProtKB">
        <authorList>
            <consortium name="Ensembl"/>
        </authorList>
    </citation>
    <scope>IDENTIFICATION</scope>
</reference>
<dbReference type="AlphaFoldDB" id="A0A8C5LPH2"/>
<keyword evidence="7" id="KW-0472">Membrane</keyword>
<evidence type="ECO:0000256" key="7">
    <source>
        <dbReference type="SAM" id="Phobius"/>
    </source>
</evidence>
<dbReference type="GO" id="GO:0050852">
    <property type="term" value="P:T cell receptor signaling pathway"/>
    <property type="evidence" value="ECO:0007669"/>
    <property type="project" value="TreeGrafter"/>
</dbReference>
<comment type="subcellular location">
    <subcellularLocation>
        <location evidence="1">Cell membrane</location>
        <topology evidence="1">Single-pass type I membrane protein</topology>
    </subcellularLocation>
</comment>
<evidence type="ECO:0000313" key="9">
    <source>
        <dbReference type="Ensembl" id="ENSLLEP00000000457.1"/>
    </source>
</evidence>
<keyword evidence="5" id="KW-1064">Adaptive immunity</keyword>
<accession>A0A8C5LPH2</accession>
<evidence type="ECO:0000256" key="1">
    <source>
        <dbReference type="ARBA" id="ARBA00004251"/>
    </source>
</evidence>
<gene>
    <name evidence="9" type="primary">CD247</name>
</gene>
<dbReference type="Pfam" id="PF11628">
    <property type="entry name" value="TCR_zetazeta"/>
    <property type="match status" value="1"/>
</dbReference>
<keyword evidence="7" id="KW-1133">Transmembrane helix</keyword>
<feature type="chain" id="PRO_5034208749" evidence="8">
    <location>
        <begin position="24"/>
        <end position="156"/>
    </location>
</feature>
<feature type="transmembrane region" description="Helical" evidence="7">
    <location>
        <begin position="33"/>
        <end position="51"/>
    </location>
</feature>
<name>A0A8C5LPH2_9ANUR</name>
<evidence type="ECO:0000313" key="10">
    <source>
        <dbReference type="Proteomes" id="UP000694569"/>
    </source>
</evidence>
<evidence type="ECO:0000256" key="8">
    <source>
        <dbReference type="SAM" id="SignalP"/>
    </source>
</evidence>
<dbReference type="PANTHER" id="PTHR10035">
    <property type="entry name" value="T-CELL SURFACE GLYCOPROTEIN CD3 ZETA CHAIN"/>
    <property type="match status" value="1"/>
</dbReference>